<accession>A0A839E484</accession>
<name>A0A839E484_9PSEU</name>
<dbReference type="PANTHER" id="PTHR30344:SF1">
    <property type="entry name" value="6-PHOSPHOGLUCONOLACTONASE"/>
    <property type="match status" value="1"/>
</dbReference>
<gene>
    <name evidence="2" type="ORF">FHX42_003094</name>
</gene>
<sequence length="354" mass="37263">MTDHVEYRMYLGAYTGEDSAAHGIGLAHVDAEGRIGHVDLVADTPDPSFLAPAPDGSMLYAVNETSEGRVTAFAVRADGTLREVNSQPSGGEGPCHVSVHPCGRYVFTANYVSGNVVVYQVGEGGALREPCHVVQHSGSGADPDRQRGPHAHQIIADPEGGHVLTVDLGTDSVHVYGFDAESGHLVDGQEMFMPPGTGPRHLAFSPAGDRLYLLSELASTMTEFDYDARTGSLRRGRSLSTLPEDHSGPNLASEVVVSPDGRYVYGSNRGHDSIAVFDSGADGGEFRLLGVHPAGVALPRHISLCSRGRMLFVAGQDSGTVRTFPLGETGEPGEPSEPVDTPTPACVLPMAVAQ</sequence>
<keyword evidence="2" id="KW-0413">Isomerase</keyword>
<evidence type="ECO:0000313" key="3">
    <source>
        <dbReference type="Proteomes" id="UP000569329"/>
    </source>
</evidence>
<dbReference type="AlphaFoldDB" id="A0A839E484"/>
<evidence type="ECO:0000256" key="1">
    <source>
        <dbReference type="ARBA" id="ARBA00005564"/>
    </source>
</evidence>
<dbReference type="Gene3D" id="2.130.10.10">
    <property type="entry name" value="YVTN repeat-like/Quinoprotein amine dehydrogenase"/>
    <property type="match status" value="1"/>
</dbReference>
<dbReference type="Proteomes" id="UP000569329">
    <property type="component" value="Unassembled WGS sequence"/>
</dbReference>
<dbReference type="GO" id="GO:0017057">
    <property type="term" value="F:6-phosphogluconolactonase activity"/>
    <property type="evidence" value="ECO:0007669"/>
    <property type="project" value="TreeGrafter"/>
</dbReference>
<dbReference type="PANTHER" id="PTHR30344">
    <property type="entry name" value="6-PHOSPHOGLUCONOLACTONASE-RELATED"/>
    <property type="match status" value="1"/>
</dbReference>
<dbReference type="RefSeq" id="WP_182545009.1">
    <property type="nucleotide sequence ID" value="NZ_JACGWZ010000004.1"/>
</dbReference>
<organism evidence="2 3">
    <name type="scientific">Halosaccharopolyspora lacisalsi</name>
    <dbReference type="NCBI Taxonomy" id="1000566"/>
    <lineage>
        <taxon>Bacteria</taxon>
        <taxon>Bacillati</taxon>
        <taxon>Actinomycetota</taxon>
        <taxon>Actinomycetes</taxon>
        <taxon>Pseudonocardiales</taxon>
        <taxon>Pseudonocardiaceae</taxon>
        <taxon>Halosaccharopolyspora</taxon>
    </lineage>
</organism>
<dbReference type="InterPro" id="IPR015943">
    <property type="entry name" value="WD40/YVTN_repeat-like_dom_sf"/>
</dbReference>
<dbReference type="GO" id="GO:0005829">
    <property type="term" value="C:cytosol"/>
    <property type="evidence" value="ECO:0007669"/>
    <property type="project" value="TreeGrafter"/>
</dbReference>
<dbReference type="SUPFAM" id="SSF51004">
    <property type="entry name" value="C-terminal (heme d1) domain of cytochrome cd1-nitrite reductase"/>
    <property type="match status" value="1"/>
</dbReference>
<reference evidence="2 3" key="1">
    <citation type="submission" date="2020-07" db="EMBL/GenBank/DDBJ databases">
        <title>Sequencing the genomes of 1000 actinobacteria strains.</title>
        <authorList>
            <person name="Klenk H.-P."/>
        </authorList>
    </citation>
    <scope>NUCLEOTIDE SEQUENCE [LARGE SCALE GENOMIC DNA]</scope>
    <source>
        <strain evidence="2 3">DSM 45975</strain>
    </source>
</reference>
<comment type="caution">
    <text evidence="2">The sequence shown here is derived from an EMBL/GenBank/DDBJ whole genome shotgun (WGS) entry which is preliminary data.</text>
</comment>
<evidence type="ECO:0000313" key="2">
    <source>
        <dbReference type="EMBL" id="MBA8825728.1"/>
    </source>
</evidence>
<comment type="similarity">
    <text evidence="1">Belongs to the cycloisomerase 2 family.</text>
</comment>
<keyword evidence="3" id="KW-1185">Reference proteome</keyword>
<protein>
    <submittedName>
        <fullName evidence="2">6-phosphogluconolactonase (Cycloisomerase 2 family)</fullName>
    </submittedName>
</protein>
<proteinExistence type="inferred from homology"/>
<dbReference type="InterPro" id="IPR050282">
    <property type="entry name" value="Cycloisomerase_2"/>
</dbReference>
<dbReference type="InterPro" id="IPR019405">
    <property type="entry name" value="Lactonase_7-beta_prop"/>
</dbReference>
<dbReference type="InterPro" id="IPR011048">
    <property type="entry name" value="Haem_d1_sf"/>
</dbReference>
<dbReference type="Pfam" id="PF10282">
    <property type="entry name" value="Lactonase"/>
    <property type="match status" value="1"/>
</dbReference>
<dbReference type="EMBL" id="JACGWZ010000004">
    <property type="protein sequence ID" value="MBA8825728.1"/>
    <property type="molecule type" value="Genomic_DNA"/>
</dbReference>
<dbReference type="GO" id="GO:0016853">
    <property type="term" value="F:isomerase activity"/>
    <property type="evidence" value="ECO:0007669"/>
    <property type="project" value="UniProtKB-KW"/>
</dbReference>